<dbReference type="GeneID" id="59292359"/>
<evidence type="ECO:0000313" key="1">
    <source>
        <dbReference type="EMBL" id="KAF6231013.1"/>
    </source>
</evidence>
<dbReference type="OrthoDB" id="10423366at2759"/>
<comment type="caution">
    <text evidence="1">The sequence shown here is derived from an EMBL/GenBank/DDBJ whole genome shotgun (WGS) entry which is preliminary data.</text>
</comment>
<dbReference type="EMBL" id="JACCJC010000061">
    <property type="protein sequence ID" value="KAF6231013.1"/>
    <property type="molecule type" value="Genomic_DNA"/>
</dbReference>
<proteinExistence type="predicted"/>
<name>A0A8H6L0I9_9LECA</name>
<dbReference type="RefSeq" id="XP_037160446.1">
    <property type="nucleotide sequence ID" value="XM_037312598.1"/>
</dbReference>
<reference evidence="1 2" key="1">
    <citation type="journal article" date="2020" name="Genomics">
        <title>Complete, high-quality genomes from long-read metagenomic sequencing of two wolf lichen thalli reveals enigmatic genome architecture.</title>
        <authorList>
            <person name="McKenzie S.K."/>
            <person name="Walston R.F."/>
            <person name="Allen J.L."/>
        </authorList>
    </citation>
    <scope>NUCLEOTIDE SEQUENCE [LARGE SCALE GENOMIC DNA]</scope>
    <source>
        <strain evidence="1">WasteWater2</strain>
    </source>
</reference>
<dbReference type="Proteomes" id="UP000578531">
    <property type="component" value="Unassembled WGS sequence"/>
</dbReference>
<keyword evidence="2" id="KW-1185">Reference proteome</keyword>
<organism evidence="1 2">
    <name type="scientific">Letharia columbiana</name>
    <dbReference type="NCBI Taxonomy" id="112416"/>
    <lineage>
        <taxon>Eukaryota</taxon>
        <taxon>Fungi</taxon>
        <taxon>Dikarya</taxon>
        <taxon>Ascomycota</taxon>
        <taxon>Pezizomycotina</taxon>
        <taxon>Lecanoromycetes</taxon>
        <taxon>OSLEUM clade</taxon>
        <taxon>Lecanoromycetidae</taxon>
        <taxon>Lecanorales</taxon>
        <taxon>Lecanorineae</taxon>
        <taxon>Parmeliaceae</taxon>
        <taxon>Letharia</taxon>
    </lineage>
</organism>
<dbReference type="AlphaFoldDB" id="A0A8H6L0I9"/>
<evidence type="ECO:0000313" key="2">
    <source>
        <dbReference type="Proteomes" id="UP000578531"/>
    </source>
</evidence>
<sequence>MLPSFASENEWPRGRTRWKTQMIFLGPSVQHPDIITAIPARLGTPVASSHILFSHRLPLLLTEFSKLLLPFTIMRCTSYLVLFCYALAFSPALALPQATPLPQKRGIGNSTVRANIFANATAHGLGNSTTSVGKFGIKAEAGGGTITMDLGPLSVFTQTTTGLATPTGTGYIIYPTDYNQLPAIPPDGIRVVFGELTQQDLLTKFKAVCDASNPSDPACIEGLAEILDQQAPDLQKRFLPALPVIAVVLAAEALVSAVLAELYLDSGPNPMPVAQVHYPSSVLASVAAVSSATGASVILVETTPGDKQAITISTTELTSFNPSPTASASSAGTALLTSDSSNHFVFQIQSTDMPALQSAETATASSAPACTIGTSPLIERDDTDVYEETLCLADELMYNADGLMNPNGLISTFRTQIVEIAGQLVPDFDPIFQDLRVAGAFALFLAASDTLLPILFPGLIQTGWLVAGFIAFSLAMLPFASNTQGKLRTESGITQIVLQVTKGKSNSQPICPPSEQPYDCASVLCAGNADNICTGPWLNTCPCVTCPSVQNMPSCDDCNSADTTTGKCATVNPGCSCYVDTTQNSNFQDLTFNQQALQIWNSLASWSSRTSVPYMEGVTCRPDNYWYSQCQYPSTSAGSAFGANSDFESCLTSFSTPGNPQSINYNQLPNPTMPTDLMMGPGSLNVTMICPTNKNTVELVINVAYAPGCISLASSGKSNILDPVGDGSINGLDVLRGSWYGCLNMIASYDPNAKAIDMVPGSAGQGYQVSSLPAPGNLYPGASNAGVGGWNQVGCLIYDVMPSKNNPNISVNAGSSNLDFQAANWDQYQTDWPTLANTYYENGGYYCKQPYILYYYAPSPCEAFPCPLGNSKYDSNSVHCLIQT</sequence>
<gene>
    <name evidence="1" type="ORF">HO173_010713</name>
</gene>
<protein>
    <submittedName>
        <fullName evidence="1">Uncharacterized protein</fullName>
    </submittedName>
</protein>
<accession>A0A8H6L0I9</accession>